<dbReference type="EMBL" id="MT144841">
    <property type="protein sequence ID" value="QJI00289.1"/>
    <property type="molecule type" value="Genomic_DNA"/>
</dbReference>
<keyword evidence="1" id="KW-0175">Coiled coil</keyword>
<organism evidence="4">
    <name type="scientific">viral metagenome</name>
    <dbReference type="NCBI Taxonomy" id="1070528"/>
    <lineage>
        <taxon>unclassified sequences</taxon>
        <taxon>metagenomes</taxon>
        <taxon>organismal metagenomes</taxon>
    </lineage>
</organism>
<dbReference type="EMBL" id="MT141492">
    <property type="protein sequence ID" value="QJA63226.1"/>
    <property type="molecule type" value="Genomic_DNA"/>
</dbReference>
<feature type="coiled-coil region" evidence="1">
    <location>
        <begin position="11"/>
        <end position="89"/>
    </location>
</feature>
<dbReference type="EMBL" id="MT142527">
    <property type="protein sequence ID" value="QJA84313.1"/>
    <property type="molecule type" value="Genomic_DNA"/>
</dbReference>
<evidence type="ECO:0000313" key="2">
    <source>
        <dbReference type="EMBL" id="QJA63226.1"/>
    </source>
</evidence>
<reference evidence="4" key="1">
    <citation type="submission" date="2020-03" db="EMBL/GenBank/DDBJ databases">
        <title>The deep terrestrial virosphere.</title>
        <authorList>
            <person name="Holmfeldt K."/>
            <person name="Nilsson E."/>
            <person name="Simone D."/>
            <person name="Lopez-Fernandez M."/>
            <person name="Wu X."/>
            <person name="de Brujin I."/>
            <person name="Lundin D."/>
            <person name="Andersson A."/>
            <person name="Bertilsson S."/>
            <person name="Dopson M."/>
        </authorList>
    </citation>
    <scope>NUCLEOTIDE SEQUENCE</scope>
    <source>
        <strain evidence="3">MM415A00210</strain>
        <strain evidence="2">MM415B00644</strain>
        <strain evidence="4">TM448B01912</strain>
    </source>
</reference>
<gene>
    <name evidence="3" type="ORF">MM415A00210_0038</name>
    <name evidence="2" type="ORF">MM415B00644_0051</name>
    <name evidence="4" type="ORF">TM448B01912_0011</name>
</gene>
<sequence length="296" mass="34451">MSEYEDNFKIILKQRQDIEELNAVRSKFQNEIEAKREEARIQTEKDCVALKEKAQEQANIIISQTKEALAKANQQVEHAKAERKTVAGEREALNSMAQELADKEKTFAEWKVSETKRLESEYGKIKVAQDNINKVIRDNDSLIHFLNDKKVELDNREFQVKQIADANAQVAKDFANQQVNLNITMDKISKEKKSIQEESRIIKENLIELKKVKEENEKLLTHKSDIVVLEKKKKEVEALLLQQKEDSKALAAKKEKIDEEEKSLKERQQLLVLENRKLDDKIRTIQQLREGMKTDV</sequence>
<feature type="coiled-coil region" evidence="1">
    <location>
        <begin position="185"/>
        <end position="270"/>
    </location>
</feature>
<proteinExistence type="predicted"/>
<evidence type="ECO:0000313" key="4">
    <source>
        <dbReference type="EMBL" id="QJI00289.1"/>
    </source>
</evidence>
<name>A0A6M3XQW5_9ZZZZ</name>
<evidence type="ECO:0000256" key="1">
    <source>
        <dbReference type="SAM" id="Coils"/>
    </source>
</evidence>
<protein>
    <submittedName>
        <fullName evidence="4">Uncharacterized protein</fullName>
    </submittedName>
</protein>
<evidence type="ECO:0000313" key="3">
    <source>
        <dbReference type="EMBL" id="QJA84313.1"/>
    </source>
</evidence>
<accession>A0A6M3XQW5</accession>
<dbReference type="AlphaFoldDB" id="A0A6M3XQW5"/>